<evidence type="ECO:0000313" key="2">
    <source>
        <dbReference type="EMBL" id="OIU66334.1"/>
    </source>
</evidence>
<reference evidence="2 3" key="1">
    <citation type="submission" date="2016-09" db="EMBL/GenBank/DDBJ databases">
        <title>Bacillus aquimaris SAMM genome sequence reveals colonization and biosurfactant production capacities.</title>
        <authorList>
            <person name="Waghmode S.R."/>
            <person name="Suryavanshi M.V."/>
        </authorList>
    </citation>
    <scope>NUCLEOTIDE SEQUENCE [LARGE SCALE GENOMIC DNA]</scope>
    <source>
        <strain evidence="2 3">SAMM</strain>
    </source>
</reference>
<name>A0A1J6VK90_9BACI</name>
<organism evidence="2 3">
    <name type="scientific">Rossellomorea aquimaris</name>
    <dbReference type="NCBI Taxonomy" id="189382"/>
    <lineage>
        <taxon>Bacteria</taxon>
        <taxon>Bacillati</taxon>
        <taxon>Bacillota</taxon>
        <taxon>Bacilli</taxon>
        <taxon>Bacillales</taxon>
        <taxon>Bacillaceae</taxon>
        <taxon>Rossellomorea</taxon>
    </lineage>
</organism>
<gene>
    <name evidence="2" type="ORF">BHE18_15935</name>
</gene>
<accession>A0A1J6VK90</accession>
<dbReference type="EMBL" id="MINN01000161">
    <property type="protein sequence ID" value="OIU66334.1"/>
    <property type="molecule type" value="Genomic_DNA"/>
</dbReference>
<evidence type="ECO:0000256" key="1">
    <source>
        <dbReference type="SAM" id="MobiDB-lite"/>
    </source>
</evidence>
<dbReference type="Proteomes" id="UP000182062">
    <property type="component" value="Unassembled WGS sequence"/>
</dbReference>
<dbReference type="AlphaFoldDB" id="A0A1J6VK90"/>
<sequence length="76" mass="8437">MVSLEPGDGPEPWMALKWPRPPIHVTIFSYPGLFYQKINLFSLKNGFFSVQQQVSSQNPPLPALTQAKTGLPGALR</sequence>
<evidence type="ECO:0000313" key="3">
    <source>
        <dbReference type="Proteomes" id="UP000182062"/>
    </source>
</evidence>
<keyword evidence="3" id="KW-1185">Reference proteome</keyword>
<proteinExistence type="predicted"/>
<feature type="region of interest" description="Disordered" evidence="1">
    <location>
        <begin position="56"/>
        <end position="76"/>
    </location>
</feature>
<comment type="caution">
    <text evidence="2">The sequence shown here is derived from an EMBL/GenBank/DDBJ whole genome shotgun (WGS) entry which is preliminary data.</text>
</comment>
<protein>
    <submittedName>
        <fullName evidence="2">Uncharacterized protein</fullName>
    </submittedName>
</protein>